<evidence type="ECO:0000259" key="1">
    <source>
        <dbReference type="PROSITE" id="PS50994"/>
    </source>
</evidence>
<reference evidence="3" key="1">
    <citation type="submission" date="2025-08" db="UniProtKB">
        <authorList>
            <consortium name="RefSeq"/>
        </authorList>
    </citation>
    <scope>IDENTIFICATION</scope>
</reference>
<organism evidence="2 3">
    <name type="scientific">Hydra vulgaris</name>
    <name type="common">Hydra</name>
    <name type="synonym">Hydra attenuata</name>
    <dbReference type="NCBI Taxonomy" id="6087"/>
    <lineage>
        <taxon>Eukaryota</taxon>
        <taxon>Metazoa</taxon>
        <taxon>Cnidaria</taxon>
        <taxon>Hydrozoa</taxon>
        <taxon>Hydroidolina</taxon>
        <taxon>Anthoathecata</taxon>
        <taxon>Aplanulata</taxon>
        <taxon>Hydridae</taxon>
        <taxon>Hydra</taxon>
    </lineage>
</organism>
<dbReference type="Gene3D" id="3.30.420.10">
    <property type="entry name" value="Ribonuclease H-like superfamily/Ribonuclease H"/>
    <property type="match status" value="1"/>
</dbReference>
<evidence type="ECO:0000313" key="2">
    <source>
        <dbReference type="Proteomes" id="UP001652625"/>
    </source>
</evidence>
<dbReference type="InterPro" id="IPR040676">
    <property type="entry name" value="DUF5641"/>
</dbReference>
<proteinExistence type="predicted"/>
<accession>A0ABM4BPP0</accession>
<dbReference type="Pfam" id="PF18701">
    <property type="entry name" value="DUF5641"/>
    <property type="match status" value="1"/>
</dbReference>
<name>A0ABM4BPP0_HYDVU</name>
<protein>
    <submittedName>
        <fullName evidence="3">Uncharacterized protein LOC136079282</fullName>
    </submittedName>
</protein>
<dbReference type="InterPro" id="IPR001584">
    <property type="entry name" value="Integrase_cat-core"/>
</dbReference>
<gene>
    <name evidence="3" type="primary">LOC136079282</name>
</gene>
<dbReference type="GeneID" id="136079282"/>
<keyword evidence="2" id="KW-1185">Reference proteome</keyword>
<dbReference type="PANTHER" id="PTHR47331">
    <property type="entry name" value="PHD-TYPE DOMAIN-CONTAINING PROTEIN"/>
    <property type="match status" value="1"/>
</dbReference>
<dbReference type="InterPro" id="IPR012337">
    <property type="entry name" value="RNaseH-like_sf"/>
</dbReference>
<dbReference type="RefSeq" id="XP_065651086.1">
    <property type="nucleotide sequence ID" value="XM_065795014.1"/>
</dbReference>
<feature type="domain" description="Integrase catalytic" evidence="1">
    <location>
        <begin position="1"/>
        <end position="123"/>
    </location>
</feature>
<dbReference type="Proteomes" id="UP001652625">
    <property type="component" value="Chromosome 04"/>
</dbReference>
<dbReference type="InterPro" id="IPR036397">
    <property type="entry name" value="RNaseH_sf"/>
</dbReference>
<sequence>MTAHQVHVFWVFVDLLEVRETIYSDNGSQFVSFETQSFAANHSIRWKFNAPLAPWWGGMFERLVRMTKRCLKKALKTSKASYEELRTLLTEIEMVLNNRPLTYLYNNQGDEALTPNHLVFGHKLKFESIFGTCDEIEQDLHIRNNNLSNVLNRFRKSFKNEYLTELREYHRSNRSNGCYSVSVNDIVLIESDNYKRQLWKLGRVDELIYSNERLIRVAKVRYIQENRKSCLVSRPIIKLYPM</sequence>
<dbReference type="PROSITE" id="PS50994">
    <property type="entry name" value="INTEGRASE"/>
    <property type="match status" value="1"/>
</dbReference>
<evidence type="ECO:0000313" key="3">
    <source>
        <dbReference type="RefSeq" id="XP_065651086.1"/>
    </source>
</evidence>
<dbReference type="SUPFAM" id="SSF53098">
    <property type="entry name" value="Ribonuclease H-like"/>
    <property type="match status" value="1"/>
</dbReference>